<sequence length="82" mass="8951">MTSTHKVGAIGAERPYGVLHAKEPGSAFTKCGQRAINWPVFWDRPFHAQLKGACHKCATGVRRRRGEVTADLYATNPASDAQ</sequence>
<organism evidence="1 2">
    <name type="scientific">Nocardioides panzhihuensis</name>
    <dbReference type="NCBI Taxonomy" id="860243"/>
    <lineage>
        <taxon>Bacteria</taxon>
        <taxon>Bacillati</taxon>
        <taxon>Actinomycetota</taxon>
        <taxon>Actinomycetes</taxon>
        <taxon>Propionibacteriales</taxon>
        <taxon>Nocardioidaceae</taxon>
        <taxon>Nocardioides</taxon>
    </lineage>
</organism>
<reference evidence="1 2" key="1">
    <citation type="submission" date="2020-07" db="EMBL/GenBank/DDBJ databases">
        <title>Sequencing the genomes of 1000 actinobacteria strains.</title>
        <authorList>
            <person name="Klenk H.-P."/>
        </authorList>
    </citation>
    <scope>NUCLEOTIDE SEQUENCE [LARGE SCALE GENOMIC DNA]</scope>
    <source>
        <strain evidence="1 2">DSM 26487</strain>
    </source>
</reference>
<protein>
    <submittedName>
        <fullName evidence="1">Uncharacterized protein</fullName>
    </submittedName>
</protein>
<dbReference type="RefSeq" id="WP_179656522.1">
    <property type="nucleotide sequence ID" value="NZ_JACBZR010000001.1"/>
</dbReference>
<accession>A0A7Z0DI12</accession>
<dbReference type="AlphaFoldDB" id="A0A7Z0DI12"/>
<proteinExistence type="predicted"/>
<comment type="caution">
    <text evidence="1">The sequence shown here is derived from an EMBL/GenBank/DDBJ whole genome shotgun (WGS) entry which is preliminary data.</text>
</comment>
<evidence type="ECO:0000313" key="1">
    <source>
        <dbReference type="EMBL" id="NYI75848.1"/>
    </source>
</evidence>
<evidence type="ECO:0000313" key="2">
    <source>
        <dbReference type="Proteomes" id="UP000564496"/>
    </source>
</evidence>
<name>A0A7Z0DI12_9ACTN</name>
<keyword evidence="2" id="KW-1185">Reference proteome</keyword>
<dbReference type="EMBL" id="JACBZR010000001">
    <property type="protein sequence ID" value="NYI75848.1"/>
    <property type="molecule type" value="Genomic_DNA"/>
</dbReference>
<gene>
    <name evidence="1" type="ORF">BJ988_000496</name>
</gene>
<dbReference type="Proteomes" id="UP000564496">
    <property type="component" value="Unassembled WGS sequence"/>
</dbReference>